<dbReference type="Proteomes" id="UP000318416">
    <property type="component" value="Unassembled WGS sequence"/>
</dbReference>
<dbReference type="InterPro" id="IPR013078">
    <property type="entry name" value="His_Pase_superF_clade-1"/>
</dbReference>
<comment type="caution">
    <text evidence="2">The sequence shown here is derived from an EMBL/GenBank/DDBJ whole genome shotgun (WGS) entry which is preliminary data.</text>
</comment>
<dbReference type="RefSeq" id="WP_145790156.1">
    <property type="nucleotide sequence ID" value="NZ_BAAABR010000059.1"/>
</dbReference>
<dbReference type="Gene3D" id="3.40.50.1240">
    <property type="entry name" value="Phosphoglycerate mutase-like"/>
    <property type="match status" value="1"/>
</dbReference>
<proteinExistence type="predicted"/>
<dbReference type="InterPro" id="IPR050275">
    <property type="entry name" value="PGM_Phosphatase"/>
</dbReference>
<gene>
    <name evidence="2" type="ORF">FB465_2430</name>
</gene>
<dbReference type="GO" id="GO:0101006">
    <property type="term" value="F:protein histidine phosphatase activity"/>
    <property type="evidence" value="ECO:0007669"/>
    <property type="project" value="TreeGrafter"/>
</dbReference>
<sequence length="214" mass="23706">MPARIVLVRHGETDWSATGRHTGRTDIPLTEEGRAMARALGARLAQAPWNGLPDALVYTSPLSRAKETCELAGFGDRAVDRPELMEWDYGRYEGRTGHDIRATDHPGWLIWRDGVPGGEKLSEVAARTDTFLAGLNDEHGVPHPDTTTMHGADRDVVLFAHGHLLRILTARWLGLQPEYAQRFKLGTAALSVLSWEYGLPAVEVWNDLSHLQEG</sequence>
<evidence type="ECO:0000313" key="3">
    <source>
        <dbReference type="Proteomes" id="UP000318416"/>
    </source>
</evidence>
<protein>
    <submittedName>
        <fullName evidence="2">Putative phosphoglycerate mutase</fullName>
    </submittedName>
</protein>
<evidence type="ECO:0000313" key="2">
    <source>
        <dbReference type="EMBL" id="TWE17409.1"/>
    </source>
</evidence>
<dbReference type="PANTHER" id="PTHR48100">
    <property type="entry name" value="BROAD-SPECIFICITY PHOSPHATASE YOR283W-RELATED"/>
    <property type="match status" value="1"/>
</dbReference>
<dbReference type="AlphaFoldDB" id="A0A561EPB6"/>
<feature type="binding site" evidence="1">
    <location>
        <begin position="22"/>
        <end position="23"/>
    </location>
    <ligand>
        <name>substrate</name>
    </ligand>
</feature>
<dbReference type="EMBL" id="VIVR01000001">
    <property type="protein sequence ID" value="TWE17409.1"/>
    <property type="molecule type" value="Genomic_DNA"/>
</dbReference>
<evidence type="ECO:0000256" key="1">
    <source>
        <dbReference type="PIRSR" id="PIRSR613078-2"/>
    </source>
</evidence>
<keyword evidence="3" id="KW-1185">Reference proteome</keyword>
<dbReference type="SUPFAM" id="SSF53254">
    <property type="entry name" value="Phosphoglycerate mutase-like"/>
    <property type="match status" value="1"/>
</dbReference>
<name>A0A561EPB6_9ACTN</name>
<dbReference type="OrthoDB" id="4697614at2"/>
<feature type="binding site" evidence="1">
    <location>
        <position position="64"/>
    </location>
    <ligand>
        <name>substrate</name>
    </ligand>
</feature>
<dbReference type="Pfam" id="PF00300">
    <property type="entry name" value="His_Phos_1"/>
    <property type="match status" value="1"/>
</dbReference>
<dbReference type="SMART" id="SM00855">
    <property type="entry name" value="PGAM"/>
    <property type="match status" value="1"/>
</dbReference>
<reference evidence="2 3" key="1">
    <citation type="submission" date="2019-06" db="EMBL/GenBank/DDBJ databases">
        <title>Sequencing the genomes of 1000 actinobacteria strains.</title>
        <authorList>
            <person name="Klenk H.-P."/>
        </authorList>
    </citation>
    <scope>NUCLEOTIDE SEQUENCE [LARGE SCALE GENOMIC DNA]</scope>
    <source>
        <strain evidence="2 3">DSM 41649</strain>
    </source>
</reference>
<dbReference type="GO" id="GO:0070297">
    <property type="term" value="P:regulation of phosphorelay signal transduction system"/>
    <property type="evidence" value="ECO:0007669"/>
    <property type="project" value="TreeGrafter"/>
</dbReference>
<dbReference type="InterPro" id="IPR029033">
    <property type="entry name" value="His_PPase_superfam"/>
</dbReference>
<organism evidence="2 3">
    <name type="scientific">Kitasatospora atroaurantiaca</name>
    <dbReference type="NCBI Taxonomy" id="285545"/>
    <lineage>
        <taxon>Bacteria</taxon>
        <taxon>Bacillati</taxon>
        <taxon>Actinomycetota</taxon>
        <taxon>Actinomycetes</taxon>
        <taxon>Kitasatosporales</taxon>
        <taxon>Streptomycetaceae</taxon>
        <taxon>Kitasatospora</taxon>
    </lineage>
</organism>
<accession>A0A561EPB6</accession>
<dbReference type="PANTHER" id="PTHR48100:SF15">
    <property type="entry name" value="SEDOHEPTULOSE 1,7-BISPHOSPHATASE"/>
    <property type="match status" value="1"/>
</dbReference>
<dbReference type="CDD" id="cd07067">
    <property type="entry name" value="HP_PGM_like"/>
    <property type="match status" value="1"/>
</dbReference>